<accession>A0ABS3R056</accession>
<dbReference type="Gene3D" id="3.40.50.150">
    <property type="entry name" value="Vaccinia Virus protein VP39"/>
    <property type="match status" value="1"/>
</dbReference>
<evidence type="ECO:0000256" key="2">
    <source>
        <dbReference type="ARBA" id="ARBA00022679"/>
    </source>
</evidence>
<evidence type="ECO:0000313" key="4">
    <source>
        <dbReference type="EMBL" id="MBO2438999.1"/>
    </source>
</evidence>
<dbReference type="PANTHER" id="PTHR10867">
    <property type="entry name" value="NNMT/PNMT/TEMT FAMILY MEMBER"/>
    <property type="match status" value="1"/>
</dbReference>
<proteinExistence type="predicted"/>
<keyword evidence="3" id="KW-0949">S-adenosyl-L-methionine</keyword>
<dbReference type="RefSeq" id="WP_208267298.1">
    <property type="nucleotide sequence ID" value="NZ_BAAAGM010000031.1"/>
</dbReference>
<dbReference type="PANTHER" id="PTHR10867:SF17">
    <property type="entry name" value="NICOTINAMIDE N-METHYLTRANSFERASE"/>
    <property type="match status" value="1"/>
</dbReference>
<organism evidence="4 5">
    <name type="scientific">Actinomadura nitritigenes</name>
    <dbReference type="NCBI Taxonomy" id="134602"/>
    <lineage>
        <taxon>Bacteria</taxon>
        <taxon>Bacillati</taxon>
        <taxon>Actinomycetota</taxon>
        <taxon>Actinomycetes</taxon>
        <taxon>Streptosporangiales</taxon>
        <taxon>Thermomonosporaceae</taxon>
        <taxon>Actinomadura</taxon>
    </lineage>
</organism>
<keyword evidence="5" id="KW-1185">Reference proteome</keyword>
<reference evidence="4 5" key="1">
    <citation type="submission" date="2021-03" db="EMBL/GenBank/DDBJ databases">
        <authorList>
            <person name="Kanchanasin P."/>
            <person name="Saeng-In P."/>
            <person name="Phongsopitanun W."/>
            <person name="Yuki M."/>
            <person name="Kudo T."/>
            <person name="Ohkuma M."/>
            <person name="Tanasupawat S."/>
        </authorList>
    </citation>
    <scope>NUCLEOTIDE SEQUENCE [LARGE SCALE GENOMIC DNA]</scope>
    <source>
        <strain evidence="4 5">L46</strain>
    </source>
</reference>
<keyword evidence="1" id="KW-0489">Methyltransferase</keyword>
<gene>
    <name evidence="4" type="ORF">J4557_15880</name>
</gene>
<name>A0ABS3R056_9ACTN</name>
<dbReference type="Pfam" id="PF01234">
    <property type="entry name" value="NNMT_PNMT_TEMT"/>
    <property type="match status" value="1"/>
</dbReference>
<dbReference type="Proteomes" id="UP000666915">
    <property type="component" value="Unassembled WGS sequence"/>
</dbReference>
<comment type="caution">
    <text evidence="4">The sequence shown here is derived from an EMBL/GenBank/DDBJ whole genome shotgun (WGS) entry which is preliminary data.</text>
</comment>
<dbReference type="InterPro" id="IPR000940">
    <property type="entry name" value="NNMT_TEMT_trans"/>
</dbReference>
<evidence type="ECO:0000313" key="5">
    <source>
        <dbReference type="Proteomes" id="UP000666915"/>
    </source>
</evidence>
<evidence type="ECO:0000256" key="1">
    <source>
        <dbReference type="ARBA" id="ARBA00022603"/>
    </source>
</evidence>
<dbReference type="PROSITE" id="PS51681">
    <property type="entry name" value="SAM_MT_NNMT_PNMT_TEMT"/>
    <property type="match status" value="1"/>
</dbReference>
<dbReference type="SUPFAM" id="SSF53335">
    <property type="entry name" value="S-adenosyl-L-methionine-dependent methyltransferases"/>
    <property type="match status" value="1"/>
</dbReference>
<keyword evidence="2" id="KW-0808">Transferase</keyword>
<evidence type="ECO:0000256" key="3">
    <source>
        <dbReference type="ARBA" id="ARBA00022691"/>
    </source>
</evidence>
<sequence length="639" mass="72233">MTTDIEMQADALLTSGRTAVRNGTHGEYSKEHLAMLAHSLTFRPQVKYSPLNRVRSEKSDHILRERCEGVLERLESYAAEYRNRLELQSMVVRHVLHALGEDDYEELAKLGIDISYAWLDDILRTATSGASVIGIETVGPYAANHLTADGLDIRAERLPADEQIGLLLAGIFRDVFADCENVRCVALIDDLTSYIPGRELTQEERDRYVVAIADIFRDFGAIKPDDRPGKNYIFIRESELPPAVDELVQRLRQSRAGDVDTLPNGDVIFYPSESFIERLALLSNNRRREFRRRGVLVKRQGRPTCHAMEAASHFHPASREMQHVMMLDRYFQSQQDKTYALVRAMEIVTQDRYHNLFYDSERLSPEVIVYVICELLAEQARRLLVSHDRESSWEQFDSDEYVTRNYGTRILPEDRTIINIVTDQLAQLNIPFKDAKLVADIGSGPNLYPAMILAPYLTDDGAIDLIEYSSSNRSYVQATIAQTPEERSGGIWNKFEELMIGTAGDQYLGCLERVCELGNSMLGSVFALPKSRYDIVSSYFVTESITSSRQEFWLATRNLATTVRPGGIIIAAHMVGSRGYQAGEGTHYPAVELSVEEIVQAYRDAGLTFSLSVVEQTMLKARDGYQKMMVVIAQHGNNK</sequence>
<protein>
    <recommendedName>
        <fullName evidence="6">Class I SAM-dependent methyltransferase</fullName>
    </recommendedName>
</protein>
<evidence type="ECO:0008006" key="6">
    <source>
        <dbReference type="Google" id="ProtNLM"/>
    </source>
</evidence>
<dbReference type="InterPro" id="IPR029063">
    <property type="entry name" value="SAM-dependent_MTases_sf"/>
</dbReference>
<dbReference type="EMBL" id="JAGEOK010000009">
    <property type="protein sequence ID" value="MBO2438999.1"/>
    <property type="molecule type" value="Genomic_DNA"/>
</dbReference>